<dbReference type="Gene3D" id="3.40.50.1820">
    <property type="entry name" value="alpha/beta hydrolase"/>
    <property type="match status" value="1"/>
</dbReference>
<accession>A0A7W4VXS3</accession>
<evidence type="ECO:0000313" key="5">
    <source>
        <dbReference type="EMBL" id="MBB3043764.1"/>
    </source>
</evidence>
<dbReference type="RefSeq" id="WP_183593539.1">
    <property type="nucleotide sequence ID" value="NZ_JACHWR010000002.1"/>
</dbReference>
<dbReference type="InterPro" id="IPR049492">
    <property type="entry name" value="BD-FAE-like_dom"/>
</dbReference>
<evidence type="ECO:0000256" key="1">
    <source>
        <dbReference type="ARBA" id="ARBA00022801"/>
    </source>
</evidence>
<evidence type="ECO:0000313" key="6">
    <source>
        <dbReference type="Proteomes" id="UP000589626"/>
    </source>
</evidence>
<dbReference type="PANTHER" id="PTHR48081">
    <property type="entry name" value="AB HYDROLASE SUPERFAMILY PROTEIN C4A8.06C"/>
    <property type="match status" value="1"/>
</dbReference>
<protein>
    <submittedName>
        <fullName evidence="5">Acetyl esterase/lipase</fullName>
    </submittedName>
</protein>
<keyword evidence="1" id="KW-0378">Hydrolase</keyword>
<dbReference type="PROSITE" id="PS51257">
    <property type="entry name" value="PROKAR_LIPOPROTEIN"/>
    <property type="match status" value="1"/>
</dbReference>
<reference evidence="5 6" key="1">
    <citation type="submission" date="2020-08" db="EMBL/GenBank/DDBJ databases">
        <title>Sequencing the genomes of 1000 actinobacteria strains.</title>
        <authorList>
            <person name="Klenk H.-P."/>
        </authorList>
    </citation>
    <scope>NUCLEOTIDE SEQUENCE [LARGE SCALE GENOMIC DNA]</scope>
    <source>
        <strain evidence="5 6">DSM 105498</strain>
    </source>
</reference>
<dbReference type="Proteomes" id="UP000589626">
    <property type="component" value="Unassembled WGS sequence"/>
</dbReference>
<dbReference type="PANTHER" id="PTHR48081:SF33">
    <property type="entry name" value="KYNURENINE FORMAMIDASE"/>
    <property type="match status" value="1"/>
</dbReference>
<sequence length="365" mass="37580">MDGIPRRRLRPVATTVLVLVASAAAGCGGSSTSTTVRPGPSVRAPVTVQYAPGLTAEVFLPEGIKRAPLVVLVPGGGWYTADPSGLTGLGAYLAVHGVIAAPTHIRAAQDGVTYPTPVEDVLCAVAAVTAQVRSQGFVTNHVAVLGHSSGAHLAALAVLAPDDYSPSCGSPRVRPDALIGLAGPYDVGAVPDLATVLLGSSPDDDPAAWAAANPVERAALRPEVPVLLLHGTADEIVPVDLTSRFATALDAVGHPTTVRLLSGVDHEAVFGADVAGPPVVRWLAGLPAAAVRPPQHGQGARRRRRTGRQPAPQAWLRDSSARTPSARAGPRRTVSRLGHDGRRRRRGMPASGTRAGAIRAFTSTR</sequence>
<evidence type="ECO:0000259" key="4">
    <source>
        <dbReference type="Pfam" id="PF20434"/>
    </source>
</evidence>
<dbReference type="InterPro" id="IPR029058">
    <property type="entry name" value="AB_hydrolase_fold"/>
</dbReference>
<name>A0A7W4VXS3_9ACTN</name>
<dbReference type="EMBL" id="JACHWR010000002">
    <property type="protein sequence ID" value="MBB3043764.1"/>
    <property type="molecule type" value="Genomic_DNA"/>
</dbReference>
<dbReference type="InterPro" id="IPR050300">
    <property type="entry name" value="GDXG_lipolytic_enzyme"/>
</dbReference>
<gene>
    <name evidence="5" type="ORF">FHU40_003582</name>
</gene>
<feature type="chain" id="PRO_5039035594" evidence="3">
    <location>
        <begin position="26"/>
        <end position="365"/>
    </location>
</feature>
<dbReference type="SUPFAM" id="SSF53474">
    <property type="entry name" value="alpha/beta-Hydrolases"/>
    <property type="match status" value="1"/>
</dbReference>
<keyword evidence="6" id="KW-1185">Reference proteome</keyword>
<feature type="signal peptide" evidence="3">
    <location>
        <begin position="1"/>
        <end position="25"/>
    </location>
</feature>
<organism evidence="5 6">
    <name type="scientific">Nocardioides soli</name>
    <dbReference type="NCBI Taxonomy" id="1036020"/>
    <lineage>
        <taxon>Bacteria</taxon>
        <taxon>Bacillati</taxon>
        <taxon>Actinomycetota</taxon>
        <taxon>Actinomycetes</taxon>
        <taxon>Propionibacteriales</taxon>
        <taxon>Nocardioidaceae</taxon>
        <taxon>Nocardioides</taxon>
    </lineage>
</organism>
<keyword evidence="3" id="KW-0732">Signal</keyword>
<comment type="caution">
    <text evidence="5">The sequence shown here is derived from an EMBL/GenBank/DDBJ whole genome shotgun (WGS) entry which is preliminary data.</text>
</comment>
<evidence type="ECO:0000256" key="2">
    <source>
        <dbReference type="SAM" id="MobiDB-lite"/>
    </source>
</evidence>
<proteinExistence type="predicted"/>
<dbReference type="Pfam" id="PF20434">
    <property type="entry name" value="BD-FAE"/>
    <property type="match status" value="1"/>
</dbReference>
<dbReference type="GO" id="GO:0016787">
    <property type="term" value="F:hydrolase activity"/>
    <property type="evidence" value="ECO:0007669"/>
    <property type="project" value="UniProtKB-KW"/>
</dbReference>
<evidence type="ECO:0000256" key="3">
    <source>
        <dbReference type="SAM" id="SignalP"/>
    </source>
</evidence>
<feature type="domain" description="BD-FAE-like" evidence="4">
    <location>
        <begin position="58"/>
        <end position="249"/>
    </location>
</feature>
<dbReference type="AlphaFoldDB" id="A0A7W4VXS3"/>
<feature type="region of interest" description="Disordered" evidence="2">
    <location>
        <begin position="291"/>
        <end position="365"/>
    </location>
</feature>